<keyword evidence="1" id="KW-0175">Coiled coil</keyword>
<feature type="region of interest" description="Disordered" evidence="2">
    <location>
        <begin position="1"/>
        <end position="27"/>
    </location>
</feature>
<protein>
    <recommendedName>
        <fullName evidence="5">DUF3102 domain-containing protein</fullName>
    </recommendedName>
</protein>
<dbReference type="KEGG" id="abs:AZOBR_p350084"/>
<accession>A0A9P1NRF7</accession>
<evidence type="ECO:0000256" key="1">
    <source>
        <dbReference type="SAM" id="Coils"/>
    </source>
</evidence>
<feature type="coiled-coil region" evidence="1">
    <location>
        <begin position="202"/>
        <end position="247"/>
    </location>
</feature>
<proteinExistence type="predicted"/>
<evidence type="ECO:0000313" key="3">
    <source>
        <dbReference type="EMBL" id="CCD03068.1"/>
    </source>
</evidence>
<keyword evidence="4" id="KW-1185">Reference proteome</keyword>
<reference evidence="3 4" key="1">
    <citation type="journal article" date="2011" name="PLoS Genet.">
        <title>Azospirillum genomes reveal transition of bacteria from aquatic to terrestrial environments.</title>
        <authorList>
            <person name="Wisniewski-Dye F."/>
            <person name="Borziak K."/>
            <person name="Khalsa-Moyers G."/>
            <person name="Alexandre G."/>
            <person name="Sukharnikov L.O."/>
            <person name="Wuichet K."/>
            <person name="Hurst G.B."/>
            <person name="McDonald W.H."/>
            <person name="Robertson J.S."/>
            <person name="Barbe V."/>
            <person name="Calteau A."/>
            <person name="Rouy Z."/>
            <person name="Mangenot S."/>
            <person name="Prigent-Combaret C."/>
            <person name="Normand P."/>
            <person name="Boyer M."/>
            <person name="Siguier P."/>
            <person name="Dessaux Y."/>
            <person name="Elmerich C."/>
            <person name="Condemine G."/>
            <person name="Krishnen G."/>
            <person name="Kennedy I."/>
            <person name="Paterson A.H."/>
            <person name="Gonzalez V."/>
            <person name="Mavingui P."/>
            <person name="Zhulin I.B."/>
        </authorList>
    </citation>
    <scope>NUCLEOTIDE SEQUENCE [LARGE SCALE GENOMIC DNA]</scope>
    <source>
        <strain evidence="3 4">Sp245</strain>
    </source>
</reference>
<keyword evidence="3" id="KW-0614">Plasmid</keyword>
<dbReference type="AlphaFoldDB" id="A0A9P1NRF7"/>
<sequence>MGPKAQGKDHPVEAKPKPKSTAKRGLPPINVEAIKQQVAPLVASVPSQQVLHGDITPPRASEPVKILDDENFEQAINRLMEESRERAVLVGDLLLEWKEQTPHGQFMTLIEERISAGALRINSYQMANRLMVMAQAVRDRLIPSEAMPREAEAAYLLSSLKPDEIKQAESAGLVHREVRTADVKAFRASIRPRNIQSVLATKSAIRARLRRLQTERKREESRHAMVMKALADEEARLRAELGEAAAE</sequence>
<dbReference type="Proteomes" id="UP000007319">
    <property type="component" value="Plasmid AZOBR_p3"/>
</dbReference>
<organism evidence="3 4">
    <name type="scientific">Azospirillum baldaniorum</name>
    <dbReference type="NCBI Taxonomy" id="1064539"/>
    <lineage>
        <taxon>Bacteria</taxon>
        <taxon>Pseudomonadati</taxon>
        <taxon>Pseudomonadota</taxon>
        <taxon>Alphaproteobacteria</taxon>
        <taxon>Rhodospirillales</taxon>
        <taxon>Azospirillaceae</taxon>
        <taxon>Azospirillum</taxon>
    </lineage>
</organism>
<evidence type="ECO:0008006" key="5">
    <source>
        <dbReference type="Google" id="ProtNLM"/>
    </source>
</evidence>
<evidence type="ECO:0000313" key="4">
    <source>
        <dbReference type="Proteomes" id="UP000007319"/>
    </source>
</evidence>
<geneLocation type="plasmid" evidence="3 4">
    <name>AZOBR_p3</name>
</geneLocation>
<evidence type="ECO:0000256" key="2">
    <source>
        <dbReference type="SAM" id="MobiDB-lite"/>
    </source>
</evidence>
<gene>
    <name evidence="3" type="ORF">AZOBR_p350084</name>
</gene>
<name>A0A9P1NRF7_9PROT</name>
<dbReference type="EMBL" id="HE577330">
    <property type="protein sequence ID" value="CCD03068.1"/>
    <property type="molecule type" value="Genomic_DNA"/>
</dbReference>
<feature type="compositionally biased region" description="Basic and acidic residues" evidence="2">
    <location>
        <begin position="1"/>
        <end position="16"/>
    </location>
</feature>